<dbReference type="Proteomes" id="UP000886883">
    <property type="component" value="Unassembled WGS sequence"/>
</dbReference>
<dbReference type="GO" id="GO:0000156">
    <property type="term" value="F:phosphorelay response regulator activity"/>
    <property type="evidence" value="ECO:0007669"/>
    <property type="project" value="TreeGrafter"/>
</dbReference>
<dbReference type="InterPro" id="IPR036388">
    <property type="entry name" value="WH-like_DNA-bd_sf"/>
</dbReference>
<dbReference type="Gene3D" id="6.10.250.690">
    <property type="match status" value="1"/>
</dbReference>
<dbReference type="CDD" id="cd00383">
    <property type="entry name" value="trans_reg_C"/>
    <property type="match status" value="1"/>
</dbReference>
<evidence type="ECO:0000256" key="1">
    <source>
        <dbReference type="ARBA" id="ARBA00018672"/>
    </source>
</evidence>
<dbReference type="SMART" id="SM00862">
    <property type="entry name" value="Trans_reg_C"/>
    <property type="match status" value="1"/>
</dbReference>
<dbReference type="Pfam" id="PF00486">
    <property type="entry name" value="Trans_reg_C"/>
    <property type="match status" value="1"/>
</dbReference>
<keyword evidence="6" id="KW-0804">Transcription</keyword>
<feature type="DNA-binding region" description="OmpR/PhoB-type" evidence="9">
    <location>
        <begin position="136"/>
        <end position="235"/>
    </location>
</feature>
<dbReference type="GO" id="GO:0032993">
    <property type="term" value="C:protein-DNA complex"/>
    <property type="evidence" value="ECO:0007669"/>
    <property type="project" value="TreeGrafter"/>
</dbReference>
<dbReference type="FunFam" id="1.10.10.10:FF:000018">
    <property type="entry name" value="DNA-binding response regulator ResD"/>
    <property type="match status" value="1"/>
</dbReference>
<dbReference type="SUPFAM" id="SSF46894">
    <property type="entry name" value="C-terminal effector domain of the bipartite response regulators"/>
    <property type="match status" value="1"/>
</dbReference>
<protein>
    <recommendedName>
        <fullName evidence="1">Stage 0 sporulation protein A homolog</fullName>
    </recommendedName>
</protein>
<dbReference type="EMBL" id="DWXE01000034">
    <property type="protein sequence ID" value="HJB91587.1"/>
    <property type="molecule type" value="Genomic_DNA"/>
</dbReference>
<reference evidence="12" key="1">
    <citation type="journal article" date="2021" name="PeerJ">
        <title>Extensive microbial diversity within the chicken gut microbiome revealed by metagenomics and culture.</title>
        <authorList>
            <person name="Gilroy R."/>
            <person name="Ravi A."/>
            <person name="Getino M."/>
            <person name="Pursley I."/>
            <person name="Horton D.L."/>
            <person name="Alikhan N.F."/>
            <person name="Baker D."/>
            <person name="Gharbi K."/>
            <person name="Hall N."/>
            <person name="Watson M."/>
            <person name="Adriaenssens E.M."/>
            <person name="Foster-Nyarko E."/>
            <person name="Jarju S."/>
            <person name="Secka A."/>
            <person name="Antonio M."/>
            <person name="Oren A."/>
            <person name="Chaudhuri R.R."/>
            <person name="La Ragione R."/>
            <person name="Hildebrand F."/>
            <person name="Pallen M.J."/>
        </authorList>
    </citation>
    <scope>NUCLEOTIDE SEQUENCE</scope>
    <source>
        <strain evidence="12">USAMLcec3-2134</strain>
    </source>
</reference>
<keyword evidence="2 8" id="KW-0597">Phosphoprotein</keyword>
<evidence type="ECO:0000313" key="12">
    <source>
        <dbReference type="EMBL" id="HJB91587.1"/>
    </source>
</evidence>
<dbReference type="Gene3D" id="1.10.10.10">
    <property type="entry name" value="Winged helix-like DNA-binding domain superfamily/Winged helix DNA-binding domain"/>
    <property type="match status" value="1"/>
</dbReference>
<dbReference type="InterPro" id="IPR001867">
    <property type="entry name" value="OmpR/PhoB-type_DNA-bd"/>
</dbReference>
<dbReference type="PROSITE" id="PS50110">
    <property type="entry name" value="RESPONSE_REGULATORY"/>
    <property type="match status" value="1"/>
</dbReference>
<dbReference type="InterPro" id="IPR039420">
    <property type="entry name" value="WalR-like"/>
</dbReference>
<dbReference type="InterPro" id="IPR011006">
    <property type="entry name" value="CheY-like_superfamily"/>
</dbReference>
<dbReference type="InterPro" id="IPR016032">
    <property type="entry name" value="Sig_transdc_resp-reg_C-effctor"/>
</dbReference>
<comment type="function">
    <text evidence="7">May play the central regulatory role in sporulation. It may be an element of the effector pathway responsible for the activation of sporulation genes in response to nutritional stress. Spo0A may act in concert with spo0H (a sigma factor) to control the expression of some genes that are critical to the sporulation process.</text>
</comment>
<feature type="modified residue" description="4-aspartylphosphate" evidence="8">
    <location>
        <position position="55"/>
    </location>
</feature>
<dbReference type="AlphaFoldDB" id="A0A9D2MSX3"/>
<organism evidence="12 13">
    <name type="scientific">Candidatus Eisenbergiella merdigallinarum</name>
    <dbReference type="NCBI Taxonomy" id="2838552"/>
    <lineage>
        <taxon>Bacteria</taxon>
        <taxon>Bacillati</taxon>
        <taxon>Bacillota</taxon>
        <taxon>Clostridia</taxon>
        <taxon>Lachnospirales</taxon>
        <taxon>Lachnospiraceae</taxon>
        <taxon>Eisenbergiella</taxon>
    </lineage>
</organism>
<gene>
    <name evidence="12" type="ORF">H9763_09005</name>
</gene>
<comment type="caution">
    <text evidence="12">The sequence shown here is derived from an EMBL/GenBank/DDBJ whole genome shotgun (WGS) entry which is preliminary data.</text>
</comment>
<dbReference type="GO" id="GO:0000976">
    <property type="term" value="F:transcription cis-regulatory region binding"/>
    <property type="evidence" value="ECO:0007669"/>
    <property type="project" value="TreeGrafter"/>
</dbReference>
<feature type="domain" description="Response regulatory" evidence="10">
    <location>
        <begin position="6"/>
        <end position="119"/>
    </location>
</feature>
<dbReference type="PROSITE" id="PS51755">
    <property type="entry name" value="OMPR_PHOB"/>
    <property type="match status" value="1"/>
</dbReference>
<reference evidence="12" key="2">
    <citation type="submission" date="2021-04" db="EMBL/GenBank/DDBJ databases">
        <authorList>
            <person name="Gilroy R."/>
        </authorList>
    </citation>
    <scope>NUCLEOTIDE SEQUENCE</scope>
    <source>
        <strain evidence="12">USAMLcec3-2134</strain>
    </source>
</reference>
<feature type="domain" description="OmpR/PhoB-type" evidence="11">
    <location>
        <begin position="136"/>
        <end position="235"/>
    </location>
</feature>
<keyword evidence="5 9" id="KW-0238">DNA-binding</keyword>
<evidence type="ECO:0000256" key="9">
    <source>
        <dbReference type="PROSITE-ProRule" id="PRU01091"/>
    </source>
</evidence>
<evidence type="ECO:0000313" key="13">
    <source>
        <dbReference type="Proteomes" id="UP000886883"/>
    </source>
</evidence>
<evidence type="ECO:0000256" key="2">
    <source>
        <dbReference type="ARBA" id="ARBA00022553"/>
    </source>
</evidence>
<evidence type="ECO:0000256" key="7">
    <source>
        <dbReference type="ARBA" id="ARBA00024867"/>
    </source>
</evidence>
<keyword evidence="4" id="KW-0805">Transcription regulation</keyword>
<name>A0A9D2MSX3_9FIRM</name>
<accession>A0A9D2MSX3</accession>
<dbReference type="SMART" id="SM00448">
    <property type="entry name" value="REC"/>
    <property type="match status" value="1"/>
</dbReference>
<keyword evidence="3" id="KW-0902">Two-component regulatory system</keyword>
<evidence type="ECO:0000256" key="6">
    <source>
        <dbReference type="ARBA" id="ARBA00023163"/>
    </source>
</evidence>
<evidence type="ECO:0000259" key="11">
    <source>
        <dbReference type="PROSITE" id="PS51755"/>
    </source>
</evidence>
<evidence type="ECO:0000256" key="3">
    <source>
        <dbReference type="ARBA" id="ARBA00023012"/>
    </source>
</evidence>
<evidence type="ECO:0000256" key="8">
    <source>
        <dbReference type="PROSITE-ProRule" id="PRU00169"/>
    </source>
</evidence>
<dbReference type="CDD" id="cd17574">
    <property type="entry name" value="REC_OmpR"/>
    <property type="match status" value="1"/>
</dbReference>
<proteinExistence type="predicted"/>
<dbReference type="FunFam" id="3.40.50.2300:FF:000001">
    <property type="entry name" value="DNA-binding response regulator PhoB"/>
    <property type="match status" value="1"/>
</dbReference>
<evidence type="ECO:0000256" key="5">
    <source>
        <dbReference type="ARBA" id="ARBA00023125"/>
    </source>
</evidence>
<dbReference type="SUPFAM" id="SSF52172">
    <property type="entry name" value="CheY-like"/>
    <property type="match status" value="1"/>
</dbReference>
<dbReference type="Gene3D" id="3.40.50.2300">
    <property type="match status" value="1"/>
</dbReference>
<dbReference type="GO" id="GO:0006355">
    <property type="term" value="P:regulation of DNA-templated transcription"/>
    <property type="evidence" value="ECO:0007669"/>
    <property type="project" value="InterPro"/>
</dbReference>
<dbReference type="PANTHER" id="PTHR48111:SF40">
    <property type="entry name" value="PHOSPHATE REGULON TRANSCRIPTIONAL REGULATORY PROTEIN PHOB"/>
    <property type="match status" value="1"/>
</dbReference>
<dbReference type="InterPro" id="IPR001789">
    <property type="entry name" value="Sig_transdc_resp-reg_receiver"/>
</dbReference>
<dbReference type="PANTHER" id="PTHR48111">
    <property type="entry name" value="REGULATOR OF RPOS"/>
    <property type="match status" value="1"/>
</dbReference>
<evidence type="ECO:0000256" key="4">
    <source>
        <dbReference type="ARBA" id="ARBA00023015"/>
    </source>
</evidence>
<dbReference type="GO" id="GO:0005829">
    <property type="term" value="C:cytosol"/>
    <property type="evidence" value="ECO:0007669"/>
    <property type="project" value="TreeGrafter"/>
</dbReference>
<sequence length="235" mass="27122">MDRKKKILIVEDDEDIAMVEKVYLESAGFETSILADGSQVAGFLEKESFDLILLDLMLPQKSGYEICSEIRDRLDIPILMVTARTEAVDRIHGLGLGADDYIAKPFDPAELVARVNANLRQYERVARRGNRPETEPEEIRVQDVRILVNSWKIYKGDREIRMPNREFELLKFLAQNPNIVFSREQLFEKIWGYDYMGSSATVMVHINRIREKIEDDARNPEILETVWGAGYRLNG</sequence>
<dbReference type="Pfam" id="PF00072">
    <property type="entry name" value="Response_reg"/>
    <property type="match status" value="1"/>
</dbReference>
<evidence type="ECO:0000259" key="10">
    <source>
        <dbReference type="PROSITE" id="PS50110"/>
    </source>
</evidence>